<feature type="domain" description="Glycosyltransferase 2-like" evidence="1">
    <location>
        <begin position="242"/>
        <end position="347"/>
    </location>
</feature>
<evidence type="ECO:0000313" key="3">
    <source>
        <dbReference type="Proteomes" id="UP000309747"/>
    </source>
</evidence>
<accession>A0A4U0R5I4</accession>
<dbReference type="PANTHER" id="PTHR22916">
    <property type="entry name" value="GLYCOSYLTRANSFERASE"/>
    <property type="match status" value="1"/>
</dbReference>
<keyword evidence="3" id="KW-1185">Reference proteome</keyword>
<organism evidence="2 3">
    <name type="scientific">Paracoccus gahaiensis</name>
    <dbReference type="NCBI Taxonomy" id="1706839"/>
    <lineage>
        <taxon>Bacteria</taxon>
        <taxon>Pseudomonadati</taxon>
        <taxon>Pseudomonadota</taxon>
        <taxon>Alphaproteobacteria</taxon>
        <taxon>Rhodobacterales</taxon>
        <taxon>Paracoccaceae</taxon>
        <taxon>Paracoccus</taxon>
    </lineage>
</organism>
<sequence>MIRENLPPLVRRPIRQALEFAYRAIALTSAGGELRLMIGLPLRPIPAAEQLHEPPMTHATTEQQDQDAVLRKSGIFDAAWYSAQYADIAQSGMEPFEHYLKVGRSMGRDPGPGFSEVFMRHASARSLAEGERAGHRLLSQKGPDIMPDRVMLGAAALSRLGRREDAIRLARDHLGHRAERAISLLLANIAILSGNEGGWLEHLNAYLEPYDIERICLRPGSSLLHRLLTTPPPQISGGPMVSVIMPAYQAATYLEPAANSILQQSWKNLELLIIDDGSEDGTWSQMREIATRDNRVRIRRNPRNQGPYVAKNLALQEARGDFVTGQDADDWAHPRRIERQVTKLIESQGSIRAGTGMMVRVSPGGLFDDVIRASPNHSPDGFRRRAFISCMFDRQCLQEEIGYYDPVRFGADGEMLQRAKKILGDGFCDFDIFTMLCLDLQTGLTNHPELGLKTVTGVSAVRRAYNASWQEWHRNTPPEGLYNPYPLGPRMFEAPEDILVDLASTN</sequence>
<dbReference type="GO" id="GO:0016758">
    <property type="term" value="F:hexosyltransferase activity"/>
    <property type="evidence" value="ECO:0007669"/>
    <property type="project" value="UniProtKB-ARBA"/>
</dbReference>
<protein>
    <submittedName>
        <fullName evidence="2">Glycosyltransferase family 2 protein</fullName>
    </submittedName>
</protein>
<evidence type="ECO:0000259" key="1">
    <source>
        <dbReference type="Pfam" id="PF00535"/>
    </source>
</evidence>
<dbReference type="CDD" id="cd00761">
    <property type="entry name" value="Glyco_tranf_GTA_type"/>
    <property type="match status" value="1"/>
</dbReference>
<dbReference type="InterPro" id="IPR001173">
    <property type="entry name" value="Glyco_trans_2-like"/>
</dbReference>
<dbReference type="Proteomes" id="UP000309747">
    <property type="component" value="Unassembled WGS sequence"/>
</dbReference>
<dbReference type="Gene3D" id="3.90.550.10">
    <property type="entry name" value="Spore Coat Polysaccharide Biosynthesis Protein SpsA, Chain A"/>
    <property type="match status" value="1"/>
</dbReference>
<gene>
    <name evidence="2" type="ORF">FA743_18205</name>
</gene>
<dbReference type="InterPro" id="IPR029044">
    <property type="entry name" value="Nucleotide-diphossugar_trans"/>
</dbReference>
<dbReference type="Pfam" id="PF00535">
    <property type="entry name" value="Glycos_transf_2"/>
    <property type="match status" value="1"/>
</dbReference>
<dbReference type="SUPFAM" id="SSF53448">
    <property type="entry name" value="Nucleotide-diphospho-sugar transferases"/>
    <property type="match status" value="1"/>
</dbReference>
<evidence type="ECO:0000313" key="2">
    <source>
        <dbReference type="EMBL" id="TJZ89610.1"/>
    </source>
</evidence>
<dbReference type="PANTHER" id="PTHR22916:SF3">
    <property type="entry name" value="UDP-GLCNAC:BETAGAL BETA-1,3-N-ACETYLGLUCOSAMINYLTRANSFERASE-LIKE PROTEIN 1"/>
    <property type="match status" value="1"/>
</dbReference>
<proteinExistence type="predicted"/>
<reference evidence="2 3" key="1">
    <citation type="submission" date="2019-04" db="EMBL/GenBank/DDBJ databases">
        <authorList>
            <person name="Li J."/>
        </authorList>
    </citation>
    <scope>NUCLEOTIDE SEQUENCE [LARGE SCALE GENOMIC DNA]</scope>
    <source>
        <strain evidence="2 3">KCTC 42687</strain>
    </source>
</reference>
<dbReference type="AlphaFoldDB" id="A0A4U0R5I4"/>
<dbReference type="EMBL" id="SUNI01000029">
    <property type="protein sequence ID" value="TJZ89610.1"/>
    <property type="molecule type" value="Genomic_DNA"/>
</dbReference>
<keyword evidence="2" id="KW-0808">Transferase</keyword>
<name>A0A4U0R5I4_9RHOB</name>
<comment type="caution">
    <text evidence="2">The sequence shown here is derived from an EMBL/GenBank/DDBJ whole genome shotgun (WGS) entry which is preliminary data.</text>
</comment>
<dbReference type="OrthoDB" id="5291101at2"/>